<organism evidence="1 2">
    <name type="scientific">Protopolystoma xenopodis</name>
    <dbReference type="NCBI Taxonomy" id="117903"/>
    <lineage>
        <taxon>Eukaryota</taxon>
        <taxon>Metazoa</taxon>
        <taxon>Spiralia</taxon>
        <taxon>Lophotrochozoa</taxon>
        <taxon>Platyhelminthes</taxon>
        <taxon>Monogenea</taxon>
        <taxon>Polyopisthocotylea</taxon>
        <taxon>Polystomatidea</taxon>
        <taxon>Polystomatidae</taxon>
        <taxon>Protopolystoma</taxon>
    </lineage>
</organism>
<evidence type="ECO:0000313" key="1">
    <source>
        <dbReference type="EMBL" id="VEL11291.1"/>
    </source>
</evidence>
<keyword evidence="2" id="KW-1185">Reference proteome</keyword>
<protein>
    <submittedName>
        <fullName evidence="1">Uncharacterized protein</fullName>
    </submittedName>
</protein>
<dbReference type="EMBL" id="CAAALY010011383">
    <property type="protein sequence ID" value="VEL11291.1"/>
    <property type="molecule type" value="Genomic_DNA"/>
</dbReference>
<proteinExistence type="predicted"/>
<sequence length="77" mass="8607">MGITTSPNSRLFYPVSVLALHFPSLSNEAYWMPRLLRRLGYLLTNSAMMKKALGMIIKGIDLGQARKMVYILAASDC</sequence>
<dbReference type="AlphaFoldDB" id="A0A448WGL7"/>
<gene>
    <name evidence="1" type="ORF">PXEA_LOCUS4731</name>
</gene>
<evidence type="ECO:0000313" key="2">
    <source>
        <dbReference type="Proteomes" id="UP000784294"/>
    </source>
</evidence>
<dbReference type="Proteomes" id="UP000784294">
    <property type="component" value="Unassembled WGS sequence"/>
</dbReference>
<accession>A0A448WGL7</accession>
<name>A0A448WGL7_9PLAT</name>
<comment type="caution">
    <text evidence="1">The sequence shown here is derived from an EMBL/GenBank/DDBJ whole genome shotgun (WGS) entry which is preliminary data.</text>
</comment>
<reference evidence="1" key="1">
    <citation type="submission" date="2018-11" db="EMBL/GenBank/DDBJ databases">
        <authorList>
            <consortium name="Pathogen Informatics"/>
        </authorList>
    </citation>
    <scope>NUCLEOTIDE SEQUENCE</scope>
</reference>